<evidence type="ECO:0000313" key="7">
    <source>
        <dbReference type="EMBL" id="QBZ82239.1"/>
    </source>
</evidence>
<dbReference type="PRINTS" id="PR00885">
    <property type="entry name" value="BCTERIALGSPH"/>
</dbReference>
<reference evidence="7 8" key="1">
    <citation type="submission" date="2018-08" db="EMBL/GenBank/DDBJ databases">
        <title>Horizontal acquisition of hydrogen conversion ability and other habitat adaptations in Hydrogenovibrio crunogenus strains.</title>
        <authorList>
            <person name="Gonnella G."/>
            <person name="Adam N."/>
            <person name="Perner M."/>
        </authorList>
    </citation>
    <scope>NUCLEOTIDE SEQUENCE [LARGE SCALE GENOMIC DNA]</scope>
    <source>
        <strain evidence="7 8">SP-41</strain>
    </source>
</reference>
<protein>
    <submittedName>
        <fullName evidence="7">Type II secretion system protein GspH</fullName>
    </submittedName>
</protein>
<sequence>MNLRRSRQKGFTLIELMVVVVILAVLVSIATLTFTPNDSVKLNQQTLEFKGALQQACDEAIFTQKIQALVPSKKGSRLYFLQQGKWQIVSSVKPLVWLPGMSVDWQVAERPSAQAELPGPGWLCWPTGEILPGSVTFQLGQQKTKMSWTPLLKFTVTQENAIVN</sequence>
<dbReference type="Proteomes" id="UP000296201">
    <property type="component" value="Chromosome"/>
</dbReference>
<feature type="transmembrane region" description="Helical" evidence="6">
    <location>
        <begin position="12"/>
        <end position="34"/>
    </location>
</feature>
<dbReference type="AlphaFoldDB" id="A0A4P7NXK5"/>
<organism evidence="7 8">
    <name type="scientific">Hydrogenovibrio crunogenus</name>
    <dbReference type="NCBI Taxonomy" id="39765"/>
    <lineage>
        <taxon>Bacteria</taxon>
        <taxon>Pseudomonadati</taxon>
        <taxon>Pseudomonadota</taxon>
        <taxon>Gammaproteobacteria</taxon>
        <taxon>Thiotrichales</taxon>
        <taxon>Piscirickettsiaceae</taxon>
        <taxon>Hydrogenovibrio</taxon>
    </lineage>
</organism>
<dbReference type="GO" id="GO:0015627">
    <property type="term" value="C:type II protein secretion system complex"/>
    <property type="evidence" value="ECO:0007669"/>
    <property type="project" value="InterPro"/>
</dbReference>
<dbReference type="GO" id="GO:0016020">
    <property type="term" value="C:membrane"/>
    <property type="evidence" value="ECO:0007669"/>
    <property type="project" value="UniProtKB-SubCell"/>
</dbReference>
<keyword evidence="8" id="KW-1185">Reference proteome</keyword>
<evidence type="ECO:0000256" key="2">
    <source>
        <dbReference type="ARBA" id="ARBA00022481"/>
    </source>
</evidence>
<evidence type="ECO:0000256" key="5">
    <source>
        <dbReference type="ARBA" id="ARBA00023136"/>
    </source>
</evidence>
<dbReference type="Gene3D" id="3.55.40.10">
    <property type="entry name" value="minor pseudopilin epsh domain"/>
    <property type="match status" value="1"/>
</dbReference>
<dbReference type="InterPro" id="IPR012902">
    <property type="entry name" value="N_methyl_site"/>
</dbReference>
<gene>
    <name evidence="7" type="ORF">GHNINEIG_00263</name>
</gene>
<evidence type="ECO:0000256" key="6">
    <source>
        <dbReference type="SAM" id="Phobius"/>
    </source>
</evidence>
<keyword evidence="2" id="KW-0488">Methylation</keyword>
<dbReference type="Pfam" id="PF07963">
    <property type="entry name" value="N_methyl"/>
    <property type="match status" value="1"/>
</dbReference>
<dbReference type="SUPFAM" id="SSF54523">
    <property type="entry name" value="Pili subunits"/>
    <property type="match status" value="1"/>
</dbReference>
<dbReference type="PROSITE" id="PS00409">
    <property type="entry name" value="PROKAR_NTER_METHYL"/>
    <property type="match status" value="1"/>
</dbReference>
<dbReference type="InterPro" id="IPR002416">
    <property type="entry name" value="T2SS_protein-GspH"/>
</dbReference>
<dbReference type="GO" id="GO:0015628">
    <property type="term" value="P:protein secretion by the type II secretion system"/>
    <property type="evidence" value="ECO:0007669"/>
    <property type="project" value="InterPro"/>
</dbReference>
<dbReference type="NCBIfam" id="TIGR02532">
    <property type="entry name" value="IV_pilin_GFxxxE"/>
    <property type="match status" value="1"/>
</dbReference>
<dbReference type="InterPro" id="IPR045584">
    <property type="entry name" value="Pilin-like"/>
</dbReference>
<proteinExistence type="predicted"/>
<keyword evidence="5 6" id="KW-0472">Membrane</keyword>
<keyword evidence="4 6" id="KW-1133">Transmembrane helix</keyword>
<accession>A0A4P7NXK5</accession>
<name>A0A4P7NXK5_9GAMM</name>
<evidence type="ECO:0000256" key="4">
    <source>
        <dbReference type="ARBA" id="ARBA00022989"/>
    </source>
</evidence>
<evidence type="ECO:0000256" key="3">
    <source>
        <dbReference type="ARBA" id="ARBA00022692"/>
    </source>
</evidence>
<dbReference type="EMBL" id="CP032096">
    <property type="protein sequence ID" value="QBZ82239.1"/>
    <property type="molecule type" value="Genomic_DNA"/>
</dbReference>
<evidence type="ECO:0000256" key="1">
    <source>
        <dbReference type="ARBA" id="ARBA00004167"/>
    </source>
</evidence>
<evidence type="ECO:0000313" key="8">
    <source>
        <dbReference type="Proteomes" id="UP000296201"/>
    </source>
</evidence>
<comment type="subcellular location">
    <subcellularLocation>
        <location evidence="1">Membrane</location>
        <topology evidence="1">Single-pass membrane protein</topology>
    </subcellularLocation>
</comment>
<keyword evidence="3 6" id="KW-0812">Transmembrane</keyword>